<name>J9G3J0_9ZZZZ</name>
<sequence>MAQPPAPRPRSRPRSETCAASEPRCRGSLDRPSSAGSCPLGSPSDPNRRCGPSTPRRCAGRWRPGAQWCGAHQHARRARGWAPSCECQMS</sequence>
<feature type="region of interest" description="Disordered" evidence="1">
    <location>
        <begin position="1"/>
        <end position="58"/>
    </location>
</feature>
<dbReference type="EMBL" id="AMCI01002818">
    <property type="protein sequence ID" value="EJX01782.1"/>
    <property type="molecule type" value="Genomic_DNA"/>
</dbReference>
<accession>J9G3J0</accession>
<evidence type="ECO:0000313" key="2">
    <source>
        <dbReference type="EMBL" id="EJX01782.1"/>
    </source>
</evidence>
<dbReference type="AlphaFoldDB" id="J9G3J0"/>
<proteinExistence type="predicted"/>
<reference evidence="2" key="1">
    <citation type="journal article" date="2012" name="PLoS ONE">
        <title>Gene sets for utilization of primary and secondary nutrition supplies in the distal gut of endangered iberian lynx.</title>
        <authorList>
            <person name="Alcaide M."/>
            <person name="Messina E."/>
            <person name="Richter M."/>
            <person name="Bargiela R."/>
            <person name="Peplies J."/>
            <person name="Huws S.A."/>
            <person name="Newbold C.J."/>
            <person name="Golyshin P.N."/>
            <person name="Simon M.A."/>
            <person name="Lopez G."/>
            <person name="Yakimov M.M."/>
            <person name="Ferrer M."/>
        </authorList>
    </citation>
    <scope>NUCLEOTIDE SEQUENCE</scope>
</reference>
<gene>
    <name evidence="2" type="ORF">EVA_10112</name>
</gene>
<evidence type="ECO:0000256" key="1">
    <source>
        <dbReference type="SAM" id="MobiDB-lite"/>
    </source>
</evidence>
<comment type="caution">
    <text evidence="2">The sequence shown here is derived from an EMBL/GenBank/DDBJ whole genome shotgun (WGS) entry which is preliminary data.</text>
</comment>
<organism evidence="2">
    <name type="scientific">gut metagenome</name>
    <dbReference type="NCBI Taxonomy" id="749906"/>
    <lineage>
        <taxon>unclassified sequences</taxon>
        <taxon>metagenomes</taxon>
        <taxon>organismal metagenomes</taxon>
    </lineage>
</organism>
<protein>
    <submittedName>
        <fullName evidence="2">Uncharacterized protein</fullName>
    </submittedName>
</protein>